<feature type="region of interest" description="Disordered" evidence="8">
    <location>
        <begin position="336"/>
        <end position="357"/>
    </location>
</feature>
<evidence type="ECO:0000256" key="9">
    <source>
        <dbReference type="SAM" id="Phobius"/>
    </source>
</evidence>
<reference evidence="13" key="1">
    <citation type="submission" date="2021-02" db="EMBL/GenBank/DDBJ databases">
        <authorList>
            <person name="Dougan E. K."/>
            <person name="Rhodes N."/>
            <person name="Thang M."/>
            <person name="Chan C."/>
        </authorList>
    </citation>
    <scope>NUCLEOTIDE SEQUENCE</scope>
</reference>
<evidence type="ECO:0000259" key="12">
    <source>
        <dbReference type="PROSITE" id="PS51846"/>
    </source>
</evidence>
<evidence type="ECO:0000256" key="5">
    <source>
        <dbReference type="ARBA" id="ARBA00023136"/>
    </source>
</evidence>
<evidence type="ECO:0000313" key="13">
    <source>
        <dbReference type="EMBL" id="CAE8708841.1"/>
    </source>
</evidence>
<gene>
    <name evidence="13" type="ORF">PGLA2088_LOCUS35124</name>
</gene>
<feature type="non-terminal residue" evidence="13">
    <location>
        <position position="357"/>
    </location>
</feature>
<proteinExistence type="predicted"/>
<evidence type="ECO:0000256" key="2">
    <source>
        <dbReference type="ARBA" id="ARBA00022692"/>
    </source>
</evidence>
<dbReference type="PROSITE" id="PS51846">
    <property type="entry name" value="CNNM"/>
    <property type="match status" value="1"/>
</dbReference>
<protein>
    <recommendedName>
        <fullName evidence="15">CNNM transmembrane domain-containing protein</fullName>
    </recommendedName>
</protein>
<dbReference type="Gene3D" id="3.10.580.10">
    <property type="entry name" value="CBS-domain"/>
    <property type="match status" value="1"/>
</dbReference>
<keyword evidence="10" id="KW-0732">Signal</keyword>
<sequence length="357" mass="39654">MVVLSFLSAVFSGLNLGLMCLDSNQLVMLVNAASRDDADETARRQAVWAKRIIPFRKEGNTLLCTVLLGNVMVNSYFAILLSEMWDGTIAFVMTTIILVTFGEIIPQSVCYKHGLRIGSTLVPLVAVFWYLLFPVTKPLSLILDKLLGEEMGQVLNQDQLMTLIQYQQKRAPHLLTEQEAKILSGTLDFSTMRAKSIMVPMDDCFCLDAQAVINSGLCAAVADAGYSRVPVIDRTVGSQRFEVVGLIHVKDLLLLELDNEVPLKALLPLIGRDVFVVEDDMPLPELLDEFRRGASQLAVVRGLFTEDDCDPFYRHVGILTLQDLLNTIVQDDVHEADADDKESDVESEPDGMFSNVR</sequence>
<evidence type="ECO:0000256" key="7">
    <source>
        <dbReference type="PROSITE-ProRule" id="PRU01193"/>
    </source>
</evidence>
<dbReference type="Pfam" id="PF01595">
    <property type="entry name" value="CNNM"/>
    <property type="match status" value="1"/>
</dbReference>
<keyword evidence="5 7" id="KW-0472">Membrane</keyword>
<dbReference type="InterPro" id="IPR044751">
    <property type="entry name" value="Ion_transp-like_CBS"/>
</dbReference>
<dbReference type="InterPro" id="IPR002550">
    <property type="entry name" value="CNNM"/>
</dbReference>
<dbReference type="SUPFAM" id="SSF54631">
    <property type="entry name" value="CBS-domain pair"/>
    <property type="match status" value="1"/>
</dbReference>
<dbReference type="PANTHER" id="PTHR12064">
    <property type="entry name" value="METAL TRANSPORTER CNNM"/>
    <property type="match status" value="1"/>
</dbReference>
<feature type="domain" description="CNNM transmembrane" evidence="12">
    <location>
        <begin position="1"/>
        <end position="179"/>
    </location>
</feature>
<dbReference type="InterPro" id="IPR045095">
    <property type="entry name" value="ACDP"/>
</dbReference>
<feature type="chain" id="PRO_5032557680" description="CNNM transmembrane domain-containing protein" evidence="10">
    <location>
        <begin position="18"/>
        <end position="357"/>
    </location>
</feature>
<feature type="signal peptide" evidence="10">
    <location>
        <begin position="1"/>
        <end position="17"/>
    </location>
</feature>
<organism evidence="13 14">
    <name type="scientific">Polarella glacialis</name>
    <name type="common">Dinoflagellate</name>
    <dbReference type="NCBI Taxonomy" id="89957"/>
    <lineage>
        <taxon>Eukaryota</taxon>
        <taxon>Sar</taxon>
        <taxon>Alveolata</taxon>
        <taxon>Dinophyceae</taxon>
        <taxon>Suessiales</taxon>
        <taxon>Suessiaceae</taxon>
        <taxon>Polarella</taxon>
    </lineage>
</organism>
<dbReference type="PROSITE" id="PS51371">
    <property type="entry name" value="CBS"/>
    <property type="match status" value="2"/>
</dbReference>
<evidence type="ECO:0000256" key="6">
    <source>
        <dbReference type="PROSITE-ProRule" id="PRU00703"/>
    </source>
</evidence>
<feature type="domain" description="CBS" evidence="11">
    <location>
        <begin position="192"/>
        <end position="263"/>
    </location>
</feature>
<dbReference type="Proteomes" id="UP000626109">
    <property type="component" value="Unassembled WGS sequence"/>
</dbReference>
<feature type="transmembrane region" description="Helical" evidence="9">
    <location>
        <begin position="113"/>
        <end position="132"/>
    </location>
</feature>
<comment type="caution">
    <text evidence="13">The sequence shown here is derived from an EMBL/GenBank/DDBJ whole genome shotgun (WGS) entry which is preliminary data.</text>
</comment>
<dbReference type="Pfam" id="PF00571">
    <property type="entry name" value="CBS"/>
    <property type="match status" value="1"/>
</dbReference>
<dbReference type="GO" id="GO:0016020">
    <property type="term" value="C:membrane"/>
    <property type="evidence" value="ECO:0007669"/>
    <property type="project" value="UniProtKB-SubCell"/>
</dbReference>
<evidence type="ECO:0000256" key="10">
    <source>
        <dbReference type="SAM" id="SignalP"/>
    </source>
</evidence>
<evidence type="ECO:0000256" key="1">
    <source>
        <dbReference type="ARBA" id="ARBA00004141"/>
    </source>
</evidence>
<feature type="transmembrane region" description="Helical" evidence="9">
    <location>
        <begin position="76"/>
        <end position="101"/>
    </location>
</feature>
<dbReference type="PANTHER" id="PTHR12064:SF94">
    <property type="entry name" value="UNEXTENDED PROTEIN"/>
    <property type="match status" value="1"/>
</dbReference>
<evidence type="ECO:0000256" key="8">
    <source>
        <dbReference type="SAM" id="MobiDB-lite"/>
    </source>
</evidence>
<feature type="compositionally biased region" description="Acidic residues" evidence="8">
    <location>
        <begin position="337"/>
        <end position="349"/>
    </location>
</feature>
<keyword evidence="6" id="KW-0129">CBS domain</keyword>
<dbReference type="EMBL" id="CAJNNW010031751">
    <property type="protein sequence ID" value="CAE8708841.1"/>
    <property type="molecule type" value="Genomic_DNA"/>
</dbReference>
<dbReference type="InterPro" id="IPR000644">
    <property type="entry name" value="CBS_dom"/>
</dbReference>
<evidence type="ECO:0000313" key="14">
    <source>
        <dbReference type="Proteomes" id="UP000626109"/>
    </source>
</evidence>
<evidence type="ECO:0008006" key="15">
    <source>
        <dbReference type="Google" id="ProtNLM"/>
    </source>
</evidence>
<keyword evidence="3" id="KW-0677">Repeat</keyword>
<name>A0A813KNE7_POLGL</name>
<keyword evidence="4 7" id="KW-1133">Transmembrane helix</keyword>
<dbReference type="CDD" id="cd04590">
    <property type="entry name" value="CBS_pair_CorC_HlyC_assoc"/>
    <property type="match status" value="1"/>
</dbReference>
<dbReference type="GO" id="GO:0010960">
    <property type="term" value="P:magnesium ion homeostasis"/>
    <property type="evidence" value="ECO:0007669"/>
    <property type="project" value="InterPro"/>
</dbReference>
<evidence type="ECO:0000256" key="4">
    <source>
        <dbReference type="ARBA" id="ARBA00022989"/>
    </source>
</evidence>
<comment type="subcellular location">
    <subcellularLocation>
        <location evidence="1">Membrane</location>
        <topology evidence="1">Multi-pass membrane protein</topology>
    </subcellularLocation>
</comment>
<keyword evidence="2 7" id="KW-0812">Transmembrane</keyword>
<evidence type="ECO:0000256" key="3">
    <source>
        <dbReference type="ARBA" id="ARBA00022737"/>
    </source>
</evidence>
<accession>A0A813KNE7</accession>
<dbReference type="AlphaFoldDB" id="A0A813KNE7"/>
<dbReference type="InterPro" id="IPR046342">
    <property type="entry name" value="CBS_dom_sf"/>
</dbReference>
<feature type="domain" description="CBS" evidence="11">
    <location>
        <begin position="270"/>
        <end position="336"/>
    </location>
</feature>
<evidence type="ECO:0000259" key="11">
    <source>
        <dbReference type="PROSITE" id="PS51371"/>
    </source>
</evidence>